<feature type="domain" description="Rho-GAP" evidence="2">
    <location>
        <begin position="178"/>
        <end position="353"/>
    </location>
</feature>
<evidence type="ECO:0000259" key="1">
    <source>
        <dbReference type="PROSITE" id="PS50191"/>
    </source>
</evidence>
<dbReference type="PANTHER" id="PTHR45808">
    <property type="entry name" value="RHO GTPASE-ACTIVATING PROTEIN 68F"/>
    <property type="match status" value="1"/>
</dbReference>
<dbReference type="GO" id="GO:0005737">
    <property type="term" value="C:cytoplasm"/>
    <property type="evidence" value="ECO:0007669"/>
    <property type="project" value="TreeGrafter"/>
</dbReference>
<dbReference type="SMART" id="SM00324">
    <property type="entry name" value="RhoGAP"/>
    <property type="match status" value="1"/>
</dbReference>
<evidence type="ECO:0000313" key="3">
    <source>
        <dbReference type="EMBL" id="RKO90773.1"/>
    </source>
</evidence>
<dbReference type="GO" id="GO:0007264">
    <property type="term" value="P:small GTPase-mediated signal transduction"/>
    <property type="evidence" value="ECO:0007669"/>
    <property type="project" value="TreeGrafter"/>
</dbReference>
<dbReference type="InterPro" id="IPR008936">
    <property type="entry name" value="Rho_GTPase_activation_prot"/>
</dbReference>
<dbReference type="Proteomes" id="UP000269721">
    <property type="component" value="Unassembled WGS sequence"/>
</dbReference>
<gene>
    <name evidence="3" type="ORF">BDK51DRAFT_1693</name>
</gene>
<dbReference type="Gene3D" id="3.40.525.10">
    <property type="entry name" value="CRAL-TRIO lipid binding domain"/>
    <property type="match status" value="1"/>
</dbReference>
<dbReference type="Pfam" id="PF00620">
    <property type="entry name" value="RhoGAP"/>
    <property type="match status" value="1"/>
</dbReference>
<dbReference type="Gene3D" id="1.10.555.10">
    <property type="entry name" value="Rho GTPase activation protein"/>
    <property type="match status" value="1"/>
</dbReference>
<feature type="domain" description="CRAL-TRIO" evidence="1">
    <location>
        <begin position="1"/>
        <end position="139"/>
    </location>
</feature>
<dbReference type="PROSITE" id="PS50238">
    <property type="entry name" value="RHOGAP"/>
    <property type="match status" value="1"/>
</dbReference>
<dbReference type="SUPFAM" id="SSF48350">
    <property type="entry name" value="GTPase activation domain, GAP"/>
    <property type="match status" value="1"/>
</dbReference>
<reference evidence="4" key="1">
    <citation type="journal article" date="2018" name="Nat. Microbiol.">
        <title>Leveraging single-cell genomics to expand the fungal tree of life.</title>
        <authorList>
            <person name="Ahrendt S.R."/>
            <person name="Quandt C.A."/>
            <person name="Ciobanu D."/>
            <person name="Clum A."/>
            <person name="Salamov A."/>
            <person name="Andreopoulos B."/>
            <person name="Cheng J.F."/>
            <person name="Woyke T."/>
            <person name="Pelin A."/>
            <person name="Henrissat B."/>
            <person name="Reynolds N.K."/>
            <person name="Benny G.L."/>
            <person name="Smith M.E."/>
            <person name="James T.Y."/>
            <person name="Grigoriev I.V."/>
        </authorList>
    </citation>
    <scope>NUCLEOTIDE SEQUENCE [LARGE SCALE GENOMIC DNA]</scope>
</reference>
<feature type="non-terminal residue" evidence="3">
    <location>
        <position position="353"/>
    </location>
</feature>
<accession>A0A4P9WG42</accession>
<dbReference type="SUPFAM" id="SSF52087">
    <property type="entry name" value="CRAL/TRIO domain"/>
    <property type="match status" value="1"/>
</dbReference>
<keyword evidence="4" id="KW-1185">Reference proteome</keyword>
<dbReference type="Pfam" id="PF13716">
    <property type="entry name" value="CRAL_TRIO_2"/>
    <property type="match status" value="1"/>
</dbReference>
<dbReference type="InterPro" id="IPR000198">
    <property type="entry name" value="RhoGAP_dom"/>
</dbReference>
<organism evidence="3 4">
    <name type="scientific">Blyttiomyces helicus</name>
    <dbReference type="NCBI Taxonomy" id="388810"/>
    <lineage>
        <taxon>Eukaryota</taxon>
        <taxon>Fungi</taxon>
        <taxon>Fungi incertae sedis</taxon>
        <taxon>Chytridiomycota</taxon>
        <taxon>Chytridiomycota incertae sedis</taxon>
        <taxon>Chytridiomycetes</taxon>
        <taxon>Chytridiomycetes incertae sedis</taxon>
        <taxon>Blyttiomyces</taxon>
    </lineage>
</organism>
<dbReference type="PROSITE" id="PS50191">
    <property type="entry name" value="CRAL_TRIO"/>
    <property type="match status" value="1"/>
</dbReference>
<dbReference type="CDD" id="cd00170">
    <property type="entry name" value="SEC14"/>
    <property type="match status" value="1"/>
</dbReference>
<dbReference type="InterPro" id="IPR036865">
    <property type="entry name" value="CRAL-TRIO_dom_sf"/>
</dbReference>
<proteinExistence type="predicted"/>
<dbReference type="PANTHER" id="PTHR45808:SF2">
    <property type="entry name" value="RHO GTPASE-ACTIVATING PROTEIN 68F"/>
    <property type="match status" value="1"/>
</dbReference>
<name>A0A4P9WG42_9FUNG</name>
<protein>
    <submittedName>
        <fullName evidence="3">Rho GTPase activation protein</fullName>
    </submittedName>
</protein>
<dbReference type="GO" id="GO:0005096">
    <property type="term" value="F:GTPase activator activity"/>
    <property type="evidence" value="ECO:0007669"/>
    <property type="project" value="TreeGrafter"/>
</dbReference>
<evidence type="ECO:0000313" key="4">
    <source>
        <dbReference type="Proteomes" id="UP000269721"/>
    </source>
</evidence>
<dbReference type="EMBL" id="KZ995390">
    <property type="protein sequence ID" value="RKO90773.1"/>
    <property type="molecule type" value="Genomic_DNA"/>
</dbReference>
<evidence type="ECO:0000259" key="2">
    <source>
        <dbReference type="PROSITE" id="PS50238"/>
    </source>
</evidence>
<dbReference type="InterPro" id="IPR001251">
    <property type="entry name" value="CRAL-TRIO_dom"/>
</dbReference>
<dbReference type="OrthoDB" id="19923at2759"/>
<feature type="non-terminal residue" evidence="3">
    <location>
        <position position="1"/>
    </location>
</feature>
<dbReference type="AlphaFoldDB" id="A0A4P9WG42"/>
<sequence length="353" mass="39964">VNTKIILESGVDFESKPILAFYAHELPSSRSADYDLLLTLLLARLDQFVESDYAVVLFAGGVKNQPSWTWMFKVTETVNDRYRKNLKNLYIVHPTIWPKMLMQSMLQVASPKFARKVLWVENLSRLSKLVPIEQLRIPDIIYEMNVKFEHSSPPQTAPSSAQQSATDFDSLHNRMFGAPLEEIMGTSGERGLPRVVVECIAFVTDYGLGTDGIFRRSPASRSVQEAKAAYDRGHETIDLEALGGVHLACVLLKLYFRELPEPIIRRNMYDVIRAIQGKKTNQPSPLEQALYIRNTVLPLFSAPTRLLLSAVFGLLNQVYENSERNLMTSKNLAIVWGPNFVRSQDPLIDYAIC</sequence>